<evidence type="ECO:0000313" key="2">
    <source>
        <dbReference type="Proteomes" id="UP000198757"/>
    </source>
</evidence>
<protein>
    <submittedName>
        <fullName evidence="1">Homeodomain-like domain-containing protein</fullName>
    </submittedName>
</protein>
<dbReference type="EMBL" id="FMZO01000018">
    <property type="protein sequence ID" value="SDE00519.1"/>
    <property type="molecule type" value="Genomic_DNA"/>
</dbReference>
<evidence type="ECO:0000313" key="1">
    <source>
        <dbReference type="EMBL" id="SDE00519.1"/>
    </source>
</evidence>
<sequence length="165" mass="19126">LVLRQFNLETLFIFVLNNPIIMSTQVKLSAKELSYLDEQKRSGDSSLRRYNRINILLLLNKGKKNTEIEDFLDVDRVTIWRTKKRYLEEGIEKALEEDARSGQPAKYTTDHETELAALACGPCPDGRKRWTVRLLTKEIQSKRGFETINRESVRLALKKMNVNLG</sequence>
<accession>A0A1G6ZCY2</accession>
<dbReference type="AlphaFoldDB" id="A0A1G6ZCY2"/>
<reference evidence="2" key="1">
    <citation type="submission" date="2016-10" db="EMBL/GenBank/DDBJ databases">
        <authorList>
            <person name="Varghese N."/>
            <person name="Submissions S."/>
        </authorList>
    </citation>
    <scope>NUCLEOTIDE SEQUENCE [LARGE SCALE GENOMIC DNA]</scope>
    <source>
        <strain evidence="2">DSM 25811 / CCM 8410 / LMG 26954 / E90</strain>
    </source>
</reference>
<keyword evidence="1" id="KW-0238">DNA-binding</keyword>
<gene>
    <name evidence="1" type="ORF">SAMN04487894_1181</name>
</gene>
<dbReference type="Proteomes" id="UP000198757">
    <property type="component" value="Unassembled WGS sequence"/>
</dbReference>
<keyword evidence="2" id="KW-1185">Reference proteome</keyword>
<dbReference type="GO" id="GO:0003677">
    <property type="term" value="F:DNA binding"/>
    <property type="evidence" value="ECO:0007669"/>
    <property type="project" value="UniProtKB-KW"/>
</dbReference>
<keyword evidence="1" id="KW-0371">Homeobox</keyword>
<proteinExistence type="predicted"/>
<feature type="non-terminal residue" evidence="1">
    <location>
        <position position="1"/>
    </location>
</feature>
<dbReference type="SUPFAM" id="SSF46689">
    <property type="entry name" value="Homeodomain-like"/>
    <property type="match status" value="1"/>
</dbReference>
<dbReference type="Pfam" id="PF13565">
    <property type="entry name" value="HTH_32"/>
    <property type="match status" value="1"/>
</dbReference>
<dbReference type="InterPro" id="IPR009057">
    <property type="entry name" value="Homeodomain-like_sf"/>
</dbReference>
<organism evidence="1 2">
    <name type="scientific">Niabella drilacis (strain DSM 25811 / CCM 8410 / CCUG 62505 / LMG 26954 / E90)</name>
    <dbReference type="NCBI Taxonomy" id="1285928"/>
    <lineage>
        <taxon>Bacteria</taxon>
        <taxon>Pseudomonadati</taxon>
        <taxon>Bacteroidota</taxon>
        <taxon>Chitinophagia</taxon>
        <taxon>Chitinophagales</taxon>
        <taxon>Chitinophagaceae</taxon>
        <taxon>Niabella</taxon>
    </lineage>
</organism>
<name>A0A1G6ZCY2_NIADE</name>